<proteinExistence type="predicted"/>
<dbReference type="PANTHER" id="PTHR12277">
    <property type="entry name" value="ALPHA/BETA HYDROLASE DOMAIN-CONTAINING PROTEIN"/>
    <property type="match status" value="1"/>
</dbReference>
<gene>
    <name evidence="3" type="ORF">A6X21_17150</name>
</gene>
<dbReference type="OrthoDB" id="9777090at2"/>
<dbReference type="Pfam" id="PF00561">
    <property type="entry name" value="Abhydrolase_1"/>
    <property type="match status" value="1"/>
</dbReference>
<evidence type="ECO:0000259" key="2">
    <source>
        <dbReference type="Pfam" id="PF00561"/>
    </source>
</evidence>
<accession>A0A1C3EQJ7</accession>
<feature type="chain" id="PRO_5008673319" description="AB hydrolase-1 domain-containing protein" evidence="1">
    <location>
        <begin position="17"/>
        <end position="292"/>
    </location>
</feature>
<comment type="caution">
    <text evidence="3">The sequence shown here is derived from an EMBL/GenBank/DDBJ whole genome shotgun (WGS) entry which is preliminary data.</text>
</comment>
<keyword evidence="4" id="KW-1185">Reference proteome</keyword>
<keyword evidence="1" id="KW-0732">Signal</keyword>
<dbReference type="Proteomes" id="UP000094828">
    <property type="component" value="Unassembled WGS sequence"/>
</dbReference>
<evidence type="ECO:0000256" key="1">
    <source>
        <dbReference type="SAM" id="SignalP"/>
    </source>
</evidence>
<name>A0A1C3EQJ7_9PLAN</name>
<dbReference type="AlphaFoldDB" id="A0A1C3EQJ7"/>
<evidence type="ECO:0000313" key="4">
    <source>
        <dbReference type="Proteomes" id="UP000094828"/>
    </source>
</evidence>
<feature type="signal peptide" evidence="1">
    <location>
        <begin position="1"/>
        <end position="16"/>
    </location>
</feature>
<dbReference type="SUPFAM" id="SSF53474">
    <property type="entry name" value="alpha/beta-Hydrolases"/>
    <property type="match status" value="1"/>
</dbReference>
<evidence type="ECO:0000313" key="3">
    <source>
        <dbReference type="EMBL" id="ODA35530.1"/>
    </source>
</evidence>
<dbReference type="EMBL" id="LYDR01000033">
    <property type="protein sequence ID" value="ODA35530.1"/>
    <property type="molecule type" value="Genomic_DNA"/>
</dbReference>
<dbReference type="InterPro" id="IPR029058">
    <property type="entry name" value="AB_hydrolase_fold"/>
</dbReference>
<reference evidence="3 4" key="1">
    <citation type="submission" date="2016-05" db="EMBL/GenBank/DDBJ databases">
        <title>Genomic and physiological characterization of Planctopirus sp. isolated from fresh water lake.</title>
        <authorList>
            <person name="Subhash Y."/>
            <person name="Ramana C."/>
        </authorList>
    </citation>
    <scope>NUCLEOTIDE SEQUENCE [LARGE SCALE GENOMIC DNA]</scope>
    <source>
        <strain evidence="3 4">JC280</strain>
    </source>
</reference>
<dbReference type="InterPro" id="IPR000073">
    <property type="entry name" value="AB_hydrolase_1"/>
</dbReference>
<dbReference type="RefSeq" id="WP_068846015.1">
    <property type="nucleotide sequence ID" value="NZ_LYDR01000033.1"/>
</dbReference>
<dbReference type="STRING" id="1841610.A6X21_17150"/>
<feature type="domain" description="AB hydrolase-1" evidence="2">
    <location>
        <begin position="84"/>
        <end position="210"/>
    </location>
</feature>
<dbReference type="Gene3D" id="3.40.50.1820">
    <property type="entry name" value="alpha/beta hydrolase"/>
    <property type="match status" value="1"/>
</dbReference>
<dbReference type="PANTHER" id="PTHR12277:SF81">
    <property type="entry name" value="PROTEIN ABHD13"/>
    <property type="match status" value="1"/>
</dbReference>
<sequence length="292" mass="32325">MRWVFFLLILVQAVQAQGCRLLGPLSPLRPVEQVLVYPNFSSLVAGGEQKPGEVLPPGEQVTIETPDRQKLDGRYFAHPAPQAVVLYCHGNAGTVDQWSVLAARLSRQHRLTILVFDYRGYGRSTGIPHERGILIDATAARDWLARENQIAPEEIVLMGRSLGGAVAVDLAANQGARGLILESTFPSLPDVARQHAAWLLPEWNMTQRLNSAEKLKQYQGPLLQSHGDEDQLIPLSLGEKLFEAAPGPKQFVVVHGASHVDDHIHLCAAERELFFRRLPVPQPKNMIDGRMP</sequence>
<organism evidence="3 4">
    <name type="scientific">Planctopirus hydrillae</name>
    <dbReference type="NCBI Taxonomy" id="1841610"/>
    <lineage>
        <taxon>Bacteria</taxon>
        <taxon>Pseudomonadati</taxon>
        <taxon>Planctomycetota</taxon>
        <taxon>Planctomycetia</taxon>
        <taxon>Planctomycetales</taxon>
        <taxon>Planctomycetaceae</taxon>
        <taxon>Planctopirus</taxon>
    </lineage>
</organism>
<protein>
    <recommendedName>
        <fullName evidence="2">AB hydrolase-1 domain-containing protein</fullName>
    </recommendedName>
</protein>